<protein>
    <submittedName>
        <fullName evidence="2">Aste57867_23596 protein</fullName>
    </submittedName>
</protein>
<evidence type="ECO:0000313" key="1">
    <source>
        <dbReference type="EMBL" id="KAF0684425.1"/>
    </source>
</evidence>
<name>A0A485LP63_9STRA</name>
<evidence type="ECO:0000313" key="3">
    <source>
        <dbReference type="Proteomes" id="UP000332933"/>
    </source>
</evidence>
<organism evidence="2 3">
    <name type="scientific">Aphanomyces stellatus</name>
    <dbReference type="NCBI Taxonomy" id="120398"/>
    <lineage>
        <taxon>Eukaryota</taxon>
        <taxon>Sar</taxon>
        <taxon>Stramenopiles</taxon>
        <taxon>Oomycota</taxon>
        <taxon>Saprolegniomycetes</taxon>
        <taxon>Saprolegniales</taxon>
        <taxon>Verrucalvaceae</taxon>
        <taxon>Aphanomyces</taxon>
    </lineage>
</organism>
<accession>A0A485LP63</accession>
<reference evidence="1" key="2">
    <citation type="submission" date="2019-06" db="EMBL/GenBank/DDBJ databases">
        <title>Genomics analysis of Aphanomyces spp. identifies a new class of oomycete effector associated with host adaptation.</title>
        <authorList>
            <person name="Gaulin E."/>
        </authorList>
    </citation>
    <scope>NUCLEOTIDE SEQUENCE</scope>
    <source>
        <strain evidence="1">CBS 578.67</strain>
    </source>
</reference>
<dbReference type="OrthoDB" id="80764at2759"/>
<proteinExistence type="predicted"/>
<evidence type="ECO:0000313" key="2">
    <source>
        <dbReference type="EMBL" id="VFU00241.1"/>
    </source>
</evidence>
<dbReference type="EMBL" id="CAADRA010007313">
    <property type="protein sequence ID" value="VFU00241.1"/>
    <property type="molecule type" value="Genomic_DNA"/>
</dbReference>
<keyword evidence="3" id="KW-1185">Reference proteome</keyword>
<dbReference type="AlphaFoldDB" id="A0A485LP63"/>
<gene>
    <name evidence="2" type="primary">Aste57867_23596</name>
    <name evidence="1" type="ORF">As57867_023524</name>
    <name evidence="2" type="ORF">ASTE57867_23596</name>
</gene>
<dbReference type="Proteomes" id="UP000332933">
    <property type="component" value="Unassembled WGS sequence"/>
</dbReference>
<sequence length="395" mass="43873">MEVCSRILSSPDLGSLIFSFQNGVSPEMSVLQRISNPNFLSSTALETLDAATAVLGPWLASNGLTNLPGLLDGLAEKMKHHVALYCLYAHDTLVWEYLLTHFPTIVFTDDVICFAAKIGSLDMVRFFHASTPHDNAAILIMEPAACNNQLGIVQYFFNTILINESVEKAQHALYMGLTGAALHNHVQVVEFLFPFCDPSLRIDLMRLATFYHKSGCVPRLLLDQDPDNAEFKHMLVHVACDQDQVDKARQLFFQADGSRRYSQLFYDACFCQAVVQGSVKVATLLAYEVECHELHEVHVCAAAAQGHLPMLHFLRELKPVVSTSATDDFMHEEPLFSAVTKPRFLADVVGDVCETTLQLVLEIVVEAQGDADIGAFTGELQSWHLEDCLVELFHS</sequence>
<reference evidence="2 3" key="1">
    <citation type="submission" date="2019-03" db="EMBL/GenBank/DDBJ databases">
        <authorList>
            <person name="Gaulin E."/>
            <person name="Dumas B."/>
        </authorList>
    </citation>
    <scope>NUCLEOTIDE SEQUENCE [LARGE SCALE GENOMIC DNA]</scope>
    <source>
        <strain evidence="2">CBS 568.67</strain>
    </source>
</reference>
<dbReference type="EMBL" id="VJMH01007287">
    <property type="protein sequence ID" value="KAF0684425.1"/>
    <property type="molecule type" value="Genomic_DNA"/>
</dbReference>